<evidence type="ECO:0000313" key="2">
    <source>
        <dbReference type="EMBL" id="VAW49406.1"/>
    </source>
</evidence>
<dbReference type="EMBL" id="UOFC01000281">
    <property type="protein sequence ID" value="VAW49406.1"/>
    <property type="molecule type" value="Genomic_DNA"/>
</dbReference>
<sequence>MDIILPDHRPEQLEKTFNAIYLYDHPLYSLMAEPTVLPWLLVIPKHPLTDPAYIEKLYGEIHRLIHALQQAGFGPHFNLAKLGNQNPHLHIHIIFRTEADEVWPNPVWCHEPLTRCHQMPLTFRKALGDYFS</sequence>
<gene>
    <name evidence="2" type="ORF">MNBD_GAMMA03-2137</name>
</gene>
<dbReference type="InterPro" id="IPR036265">
    <property type="entry name" value="HIT-like_sf"/>
</dbReference>
<accession>A0A3B0WYI0</accession>
<proteinExistence type="predicted"/>
<dbReference type="GO" id="GO:0003824">
    <property type="term" value="F:catalytic activity"/>
    <property type="evidence" value="ECO:0007669"/>
    <property type="project" value="InterPro"/>
</dbReference>
<dbReference type="Gene3D" id="3.30.428.10">
    <property type="entry name" value="HIT-like"/>
    <property type="match status" value="1"/>
</dbReference>
<dbReference type="Pfam" id="PF01230">
    <property type="entry name" value="HIT"/>
    <property type="match status" value="1"/>
</dbReference>
<dbReference type="SUPFAM" id="SSF54197">
    <property type="entry name" value="HIT-like"/>
    <property type="match status" value="1"/>
</dbReference>
<dbReference type="InterPro" id="IPR011146">
    <property type="entry name" value="HIT-like"/>
</dbReference>
<organism evidence="2">
    <name type="scientific">hydrothermal vent metagenome</name>
    <dbReference type="NCBI Taxonomy" id="652676"/>
    <lineage>
        <taxon>unclassified sequences</taxon>
        <taxon>metagenomes</taxon>
        <taxon>ecological metagenomes</taxon>
    </lineage>
</organism>
<feature type="domain" description="HIT" evidence="1">
    <location>
        <begin position="14"/>
        <end position="97"/>
    </location>
</feature>
<reference evidence="2" key="1">
    <citation type="submission" date="2018-06" db="EMBL/GenBank/DDBJ databases">
        <authorList>
            <person name="Zhirakovskaya E."/>
        </authorList>
    </citation>
    <scope>NUCLEOTIDE SEQUENCE</scope>
</reference>
<name>A0A3B0WYI0_9ZZZZ</name>
<dbReference type="AlphaFoldDB" id="A0A3B0WYI0"/>
<protein>
    <recommendedName>
        <fullName evidence="1">HIT domain-containing protein</fullName>
    </recommendedName>
</protein>
<evidence type="ECO:0000259" key="1">
    <source>
        <dbReference type="Pfam" id="PF01230"/>
    </source>
</evidence>